<feature type="chain" id="PRO_5036721272" evidence="2">
    <location>
        <begin position="33"/>
        <end position="1623"/>
    </location>
</feature>
<feature type="compositionally biased region" description="Polar residues" evidence="1">
    <location>
        <begin position="1613"/>
        <end position="1623"/>
    </location>
</feature>
<accession>A0A927BFI4</accession>
<comment type="caution">
    <text evidence="3">The sequence shown here is derived from an EMBL/GenBank/DDBJ whole genome shotgun (WGS) entry which is preliminary data.</text>
</comment>
<feature type="region of interest" description="Disordered" evidence="1">
    <location>
        <begin position="1291"/>
        <end position="1311"/>
    </location>
</feature>
<feature type="signal peptide" evidence="2">
    <location>
        <begin position="1"/>
        <end position="32"/>
    </location>
</feature>
<feature type="region of interest" description="Disordered" evidence="1">
    <location>
        <begin position="1602"/>
        <end position="1623"/>
    </location>
</feature>
<dbReference type="RefSeq" id="WP_191006027.1">
    <property type="nucleotide sequence ID" value="NZ_JACXAD010000017.1"/>
</dbReference>
<evidence type="ECO:0000256" key="2">
    <source>
        <dbReference type="SAM" id="SignalP"/>
    </source>
</evidence>
<dbReference type="EMBL" id="JACXAD010000017">
    <property type="protein sequence ID" value="MBD2769219.1"/>
    <property type="molecule type" value="Genomic_DNA"/>
</dbReference>
<sequence>MITILRSRKRTICLLLAAWLLVLAVQPPPAYALTGGPSQPETQGFQAAATTDMVDVFSGDFSYNIPLFELPGPNGGYPFNLSYQSSIGMDQEASWVGLGWSLQPGSVSRQMRGLPDEFSGDMVYTKMSIAPSVTVGLGAGVQVEVFGKDASLGVGLGVSQNNYKGFGYSIDANLGFQRTVSGMTGGVGLNLSLDSKEGVNVNPSLNLKGKLGEFGLGSGYNSKEGLHTLSFTHSTGGKQYYYPNKRHPDQQRTWSVGGYASSASLSLAHPGYTPQITMPMSNINLAATFKAGAAWWGIFGAPYVRGYYSQQTLRHDRKRVQAPAYGYLHYQDATASDALMDFNREKDGLITQESPNLAIPSLTYDIYSATGQGFSAMYRPMRNDYGIVRDPEVSSETAGGAVGVDVGPAASHIGVNLSVNFTKSTSGGWADNNLLAQPAKFQQSRLNDPYEPWYFKVHGEANRESAQPLDDIKGAEAVRVRLSGANSNPLADAALENATLPAKAAPATDSYNRERKPRHQVVQPVTNQQLLSGATEQLSLFKVKYRDAGGAEVDYSRAGLPRHHPAGYTALTGEGLRYTYAIPAYNLYQEETSFSVRKEAGQVNRVNVGNSGQGDPSYSHNNTDQFLKRMEIPPYAHSYLLTSVVGPDYVDVTGDGVSPDDLGYWVKFTYRKTTTDTDRYKWRDPFSKAHYQEGWKTDPRDDKGSFTYGEKELWYLERAETKSHVARFYTSARKDGFGVAAKLQDTDARGKAVHRLDSVQLYTRSAGITHPLKRVKLEYDASYPLCPGIHNSSEGKGKLTLKKVWFEYGSSKRGSLNPYVFAYHTSNPAYDMHAYDRWGNYKPYPAGNYQYNHDAPYVDQDPANKQAYADQAASWSLQQITLPSGGQIQVDYEADDYGYVQHEVATQMTKIVDPYQAPETAAGSAKFELNAGNLKVRFPLEKPLPGSQPVDGSAEVRKYLDSKRKQLFFKLKINLRSPGEDFYEYISGYADIDFAKPMGLEKDAQGRYAYGYFHVKAEDGRHPFSMRAWQHLRTNQPELANSGRRLTPTTSTSERIDQIRSLSSMFTQIRQMFEGFNNYCNNKGWGKEVVAGESWIRLKSPDRSKFGGGLRVRQITLKDNWAHDGEGVYGQVYEYTTVDNGETISSGVAAYEPLVGGEENPLRYAKKYVQSVPLRSDNNLFFEYPVNEAYYPGAQVGYSKVTVTSLAAASLAGKSVRHATTPDNKPIFPSGEGISYGTTGATVHEFYTARDFPVITEETEKANKPYRLSVLIPFLGSINISKLSTSQGYSIRTNDMHGKPKRVSNYRQDPQGKLEPEPISWVAYQYRVAPRLYEGEKVQALVNTFKENADGTLSLADAADLSNPSLKRYTLGQENEFFADMRQYEDNTWQGGASANLDILYIPIVIGVLPIPIGTVWPSVSKASNQLRSAVTNKVIFQTGILEKTVAHNEGSELTTQHLKWDRLTGAPVLSVVNNNFNAPVYSYFIPAYSQYPGMGAAYQNIGLTFSVSQVRRSLYRDNLYEFSPGAGTLPLQPGDELLLYPGGEGGLANPVAGGVYTGQSNGASQLVADRELTQTNYRCLVVRSGFRNQLGVMAGSVTALQDPTRPGAPRTHSVTRSIPKTQ</sequence>
<organism evidence="3 4">
    <name type="scientific">Hymenobacter montanus</name>
    <dbReference type="NCBI Taxonomy" id="2771359"/>
    <lineage>
        <taxon>Bacteria</taxon>
        <taxon>Pseudomonadati</taxon>
        <taxon>Bacteroidota</taxon>
        <taxon>Cytophagia</taxon>
        <taxon>Cytophagales</taxon>
        <taxon>Hymenobacteraceae</taxon>
        <taxon>Hymenobacter</taxon>
    </lineage>
</organism>
<evidence type="ECO:0000256" key="1">
    <source>
        <dbReference type="SAM" id="MobiDB-lite"/>
    </source>
</evidence>
<evidence type="ECO:0000313" key="4">
    <source>
        <dbReference type="Proteomes" id="UP000612233"/>
    </source>
</evidence>
<keyword evidence="4" id="KW-1185">Reference proteome</keyword>
<keyword evidence="2" id="KW-0732">Signal</keyword>
<gene>
    <name evidence="3" type="ORF">IC235_15110</name>
</gene>
<dbReference type="Proteomes" id="UP000612233">
    <property type="component" value="Unassembled WGS sequence"/>
</dbReference>
<protein>
    <submittedName>
        <fullName evidence="3">Uncharacterized protein</fullName>
    </submittedName>
</protein>
<proteinExistence type="predicted"/>
<evidence type="ECO:0000313" key="3">
    <source>
        <dbReference type="EMBL" id="MBD2769219.1"/>
    </source>
</evidence>
<name>A0A927BFI4_9BACT</name>
<reference evidence="3" key="1">
    <citation type="submission" date="2020-09" db="EMBL/GenBank/DDBJ databases">
        <authorList>
            <person name="Kim M.K."/>
        </authorList>
    </citation>
    <scope>NUCLEOTIDE SEQUENCE</scope>
    <source>
        <strain evidence="3">BT664</strain>
    </source>
</reference>